<sequence length="407" mass="48797">MPWHTIDGLFFLSFSFLFFTKEKYILSVIFACIAATTKQSFYIDLLVVFFTNLLFYFYQIKNKLIDIKSFKKDVFFGLFVSIVLVFILLRYQIFENRHFFFAQTHVNNSINNFIRAGFKDFLFSEGYFRIVLVIGISLLVFIQLIYNKKIKKIWNLIIYLALFLLYLGPLINYFLIKSDISFEGSKTVFLLLIIFFIKEIITHKISDLKKILSIIILFFITWSISLSWGYSNVLLMLPILLLAFNDEFKFSEKLNFVVVILLIVLFFIYRFLSPYFNKNILEVNYIFTKENIPVYSGMLISERDYQYIKEAQKLNNKYKNIIFLPGSPIYDVMFDNNLNRSPWEMDVEYPNWKKDFDELSKRHDIYYILDKNEIINSKQGFFKSSFTQRVKQEKKLIDSTDFYYIYK</sequence>
<feature type="transmembrane region" description="Helical" evidence="1">
    <location>
        <begin position="74"/>
        <end position="93"/>
    </location>
</feature>
<dbReference type="AlphaFoldDB" id="A0A563DLH3"/>
<evidence type="ECO:0000256" key="1">
    <source>
        <dbReference type="SAM" id="Phobius"/>
    </source>
</evidence>
<keyword evidence="1" id="KW-0472">Membrane</keyword>
<feature type="transmembrane region" description="Helical" evidence="1">
    <location>
        <begin position="153"/>
        <end position="176"/>
    </location>
</feature>
<feature type="transmembrane region" description="Helical" evidence="1">
    <location>
        <begin position="182"/>
        <end position="201"/>
    </location>
</feature>
<feature type="transmembrane region" description="Helical" evidence="1">
    <location>
        <begin position="254"/>
        <end position="272"/>
    </location>
</feature>
<dbReference type="Proteomes" id="UP000319499">
    <property type="component" value="Unassembled WGS sequence"/>
</dbReference>
<proteinExistence type="predicted"/>
<feature type="transmembrane region" description="Helical" evidence="1">
    <location>
        <begin position="127"/>
        <end position="146"/>
    </location>
</feature>
<keyword evidence="1" id="KW-0812">Transmembrane</keyword>
<protein>
    <submittedName>
        <fullName evidence="2">Uncharacterized protein</fullName>
    </submittedName>
</protein>
<feature type="transmembrane region" description="Helical" evidence="1">
    <location>
        <begin position="41"/>
        <end position="58"/>
    </location>
</feature>
<accession>A0A563DLH3</accession>
<comment type="caution">
    <text evidence="2">The sequence shown here is derived from an EMBL/GenBank/DDBJ whole genome shotgun (WGS) entry which is preliminary data.</text>
</comment>
<dbReference type="RefSeq" id="WP_146291333.1">
    <property type="nucleotide sequence ID" value="NZ_SELH01000011.1"/>
</dbReference>
<evidence type="ECO:0000313" key="2">
    <source>
        <dbReference type="EMBL" id="TWP30654.1"/>
    </source>
</evidence>
<dbReference type="EMBL" id="SELH01000011">
    <property type="protein sequence ID" value="TWP30654.1"/>
    <property type="molecule type" value="Genomic_DNA"/>
</dbReference>
<organism evidence="2 3">
    <name type="scientific">Apibacter muscae</name>
    <dbReference type="NCBI Taxonomy" id="2509004"/>
    <lineage>
        <taxon>Bacteria</taxon>
        <taxon>Pseudomonadati</taxon>
        <taxon>Bacteroidota</taxon>
        <taxon>Flavobacteriia</taxon>
        <taxon>Flavobacteriales</taxon>
        <taxon>Weeksellaceae</taxon>
        <taxon>Apibacter</taxon>
    </lineage>
</organism>
<feature type="transmembrane region" description="Helical" evidence="1">
    <location>
        <begin position="213"/>
        <end position="242"/>
    </location>
</feature>
<evidence type="ECO:0000313" key="3">
    <source>
        <dbReference type="Proteomes" id="UP000319499"/>
    </source>
</evidence>
<dbReference type="OrthoDB" id="4480251at2"/>
<name>A0A563DLH3_9FLAO</name>
<reference evidence="2 3" key="1">
    <citation type="submission" date="2019-02" db="EMBL/GenBank/DDBJ databases">
        <title>Apibacter muscae sp. nov.: a novel member of the house fly microbiota.</title>
        <authorList>
            <person name="Park R."/>
        </authorList>
    </citation>
    <scope>NUCLEOTIDE SEQUENCE [LARGE SCALE GENOMIC DNA]</scope>
    <source>
        <strain evidence="2 3">AL1</strain>
    </source>
</reference>
<keyword evidence="1" id="KW-1133">Transmembrane helix</keyword>
<keyword evidence="3" id="KW-1185">Reference proteome</keyword>
<gene>
    <name evidence="2" type="ORF">ETU09_01240</name>
</gene>